<dbReference type="RefSeq" id="WP_214186622.1">
    <property type="nucleotide sequence ID" value="NZ_BSDS01000002.1"/>
</dbReference>
<dbReference type="Pfam" id="PF18914">
    <property type="entry name" value="DUF5666"/>
    <property type="match status" value="4"/>
</dbReference>
<evidence type="ECO:0000256" key="1">
    <source>
        <dbReference type="ARBA" id="ARBA00022737"/>
    </source>
</evidence>
<dbReference type="PROSITE" id="PS50853">
    <property type="entry name" value="FN3"/>
    <property type="match status" value="3"/>
</dbReference>
<dbReference type="AlphaFoldDB" id="A0A9W6LD02"/>
<dbReference type="Pfam" id="PF00041">
    <property type="entry name" value="fn3"/>
    <property type="match status" value="3"/>
</dbReference>
<dbReference type="InterPro" id="IPR036116">
    <property type="entry name" value="FN3_sf"/>
</dbReference>
<feature type="domain" description="Fibronectin type-III" evidence="3">
    <location>
        <begin position="504"/>
        <end position="595"/>
    </location>
</feature>
<dbReference type="PANTHER" id="PTHR13817">
    <property type="entry name" value="TITIN"/>
    <property type="match status" value="1"/>
</dbReference>
<dbReference type="EMBL" id="BSDS01000002">
    <property type="protein sequence ID" value="GLI39402.1"/>
    <property type="molecule type" value="Genomic_DNA"/>
</dbReference>
<evidence type="ECO:0000313" key="4">
    <source>
        <dbReference type="EMBL" id="GLI39402.1"/>
    </source>
</evidence>
<dbReference type="Gene3D" id="2.60.40.10">
    <property type="entry name" value="Immunoglobulins"/>
    <property type="match status" value="3"/>
</dbReference>
<dbReference type="InterPro" id="IPR013783">
    <property type="entry name" value="Ig-like_fold"/>
</dbReference>
<evidence type="ECO:0000256" key="2">
    <source>
        <dbReference type="SAM" id="SignalP"/>
    </source>
</evidence>
<reference evidence="4" key="1">
    <citation type="submission" date="2022-12" db="EMBL/GenBank/DDBJ databases">
        <title>Reference genome sequencing for broad-spectrum identification of bacterial and archaeal isolates by mass spectrometry.</title>
        <authorList>
            <person name="Sekiguchi Y."/>
            <person name="Tourlousse D.M."/>
        </authorList>
    </citation>
    <scope>NUCLEOTIDE SEQUENCE</scope>
    <source>
        <strain evidence="4">H2</strain>
    </source>
</reference>
<keyword evidence="1" id="KW-0677">Repeat</keyword>
<dbReference type="SUPFAM" id="SSF48695">
    <property type="entry name" value="Multiheme cytochromes"/>
    <property type="match status" value="1"/>
</dbReference>
<feature type="chain" id="PRO_5040944999" description="Fibronectin type-III domain-containing protein" evidence="2">
    <location>
        <begin position="24"/>
        <end position="673"/>
    </location>
</feature>
<organism evidence="4 5">
    <name type="scientific">Geobacter hydrogenophilus</name>
    <dbReference type="NCBI Taxonomy" id="40983"/>
    <lineage>
        <taxon>Bacteria</taxon>
        <taxon>Pseudomonadati</taxon>
        <taxon>Thermodesulfobacteriota</taxon>
        <taxon>Desulfuromonadia</taxon>
        <taxon>Geobacterales</taxon>
        <taxon>Geobacteraceae</taxon>
        <taxon>Geobacter</taxon>
    </lineage>
</organism>
<evidence type="ECO:0000313" key="5">
    <source>
        <dbReference type="Proteomes" id="UP001144352"/>
    </source>
</evidence>
<dbReference type="InterPro" id="IPR050964">
    <property type="entry name" value="Striated_Muscle_Regulatory"/>
</dbReference>
<dbReference type="SMART" id="SM00060">
    <property type="entry name" value="FN3"/>
    <property type="match status" value="3"/>
</dbReference>
<feature type="domain" description="Fibronectin type-III" evidence="3">
    <location>
        <begin position="317"/>
        <end position="407"/>
    </location>
</feature>
<dbReference type="Proteomes" id="UP001144352">
    <property type="component" value="Unassembled WGS sequence"/>
</dbReference>
<gene>
    <name evidence="4" type="ORF">GHYDROH2_29030</name>
</gene>
<evidence type="ECO:0000259" key="3">
    <source>
        <dbReference type="PROSITE" id="PS50853"/>
    </source>
</evidence>
<dbReference type="InterPro" id="IPR003961">
    <property type="entry name" value="FN3_dom"/>
</dbReference>
<feature type="signal peptide" evidence="2">
    <location>
        <begin position="1"/>
        <end position="23"/>
    </location>
</feature>
<feature type="domain" description="Fibronectin type-III" evidence="3">
    <location>
        <begin position="410"/>
        <end position="501"/>
    </location>
</feature>
<dbReference type="PANTHER" id="PTHR13817:SF73">
    <property type="entry name" value="FIBRONECTIN TYPE-III DOMAIN-CONTAINING PROTEIN"/>
    <property type="match status" value="1"/>
</dbReference>
<name>A0A9W6LD02_9BACT</name>
<sequence>MRKRLLYQVFAAAFMMVWVMVMAGCGGGGGGSAPVASQGTSKGVITKLGSIFVNGVEYDTTGANIAMENPDDVAGGLKVGMIVTVDGDFSDSTHAKAKNVKFADNLEGPIATLDSAAKTMTVLGQNITFDSSTVFDDFNSAPMPGQMVQVSGFADASGTIKATRIERHLPDWTPATVVELKAAITTMPTATSFTIGGLTVDATGITLPAGTAVGSFVKVEGTLTAFTSTTLKATKVSSFKEGIEVDDTHKGRVEVEGLVQNLTGNTFTVAGTQVNAGNLSLTGVANGVKVEVEGTFANGVLNATKITVETAAPPATVPSAPAPTAAAGSGQVTISWSPVANATSYNIYWSTTTGVTPATGTKIANVNSPYTQTGLTNGTTYFYVMTAVNAVGESAPSTEVSATPAAAATVPAAPTGVTAAAGANQVTVTWPAVTGATSYNLYWSTTTGVTPANGTLIAGVTSPYVQTGLTNGTTYFYVVTAVNAAGESAPSAQVSATPAAAVTVPAAPTGVTATGGANQVTITWPAVTGAASYNLYWSTTTGVTPATGTKIAGVTSPYVQTGLTAATTYFYVLTAQNVAGEGAPSAQVSAMTSAAQPACGSCHAIPPATGQHLFHVNTAGLSCAACHGPGYSSTTVNTATHLNGVINVVSSIGFNATTRTCATPGCHAGGRVW</sequence>
<proteinExistence type="predicted"/>
<keyword evidence="2" id="KW-0732">Signal</keyword>
<dbReference type="CDD" id="cd00063">
    <property type="entry name" value="FN3"/>
    <property type="match status" value="3"/>
</dbReference>
<dbReference type="SUPFAM" id="SSF49265">
    <property type="entry name" value="Fibronectin type III"/>
    <property type="match status" value="2"/>
</dbReference>
<comment type="caution">
    <text evidence="4">The sequence shown here is derived from an EMBL/GenBank/DDBJ whole genome shotgun (WGS) entry which is preliminary data.</text>
</comment>
<protein>
    <recommendedName>
        <fullName evidence="3">Fibronectin type-III domain-containing protein</fullName>
    </recommendedName>
</protein>
<accession>A0A9W6LD02</accession>
<dbReference type="InterPro" id="IPR043724">
    <property type="entry name" value="DUF5666"/>
</dbReference>
<dbReference type="PROSITE" id="PS51257">
    <property type="entry name" value="PROKAR_LIPOPROTEIN"/>
    <property type="match status" value="1"/>
</dbReference>
<dbReference type="InterPro" id="IPR036280">
    <property type="entry name" value="Multihaem_cyt_sf"/>
</dbReference>
<keyword evidence="5" id="KW-1185">Reference proteome</keyword>